<dbReference type="EMBL" id="VANS01000001">
    <property type="protein sequence ID" value="TMM54436.1"/>
    <property type="molecule type" value="Genomic_DNA"/>
</dbReference>
<keyword evidence="4 7" id="KW-0812">Transmembrane</keyword>
<dbReference type="Pfam" id="PF04239">
    <property type="entry name" value="DUF421"/>
    <property type="match status" value="1"/>
</dbReference>
<evidence type="ECO:0000256" key="4">
    <source>
        <dbReference type="ARBA" id="ARBA00022692"/>
    </source>
</evidence>
<keyword evidence="6 7" id="KW-0472">Membrane</keyword>
<name>A0A5S3PJJ9_9RHOB</name>
<feature type="domain" description="YetF C-terminal" evidence="8">
    <location>
        <begin position="86"/>
        <end position="151"/>
    </location>
</feature>
<keyword evidence="3" id="KW-1003">Cell membrane</keyword>
<evidence type="ECO:0000256" key="2">
    <source>
        <dbReference type="ARBA" id="ARBA00006448"/>
    </source>
</evidence>
<evidence type="ECO:0000256" key="6">
    <source>
        <dbReference type="ARBA" id="ARBA00023136"/>
    </source>
</evidence>
<keyword evidence="5 7" id="KW-1133">Transmembrane helix</keyword>
<dbReference type="Proteomes" id="UP000309550">
    <property type="component" value="Unassembled WGS sequence"/>
</dbReference>
<dbReference type="AlphaFoldDB" id="A0A5S3PJJ9"/>
<evidence type="ECO:0000256" key="5">
    <source>
        <dbReference type="ARBA" id="ARBA00022989"/>
    </source>
</evidence>
<dbReference type="PANTHER" id="PTHR34582:SF6">
    <property type="entry name" value="UPF0702 TRANSMEMBRANE PROTEIN YCAP"/>
    <property type="match status" value="1"/>
</dbReference>
<dbReference type="OrthoDB" id="9793799at2"/>
<evidence type="ECO:0000256" key="7">
    <source>
        <dbReference type="SAM" id="Phobius"/>
    </source>
</evidence>
<organism evidence="9 10">
    <name type="scientific">Sulfitobacter sabulilitoris</name>
    <dbReference type="NCBI Taxonomy" id="2562655"/>
    <lineage>
        <taxon>Bacteria</taxon>
        <taxon>Pseudomonadati</taxon>
        <taxon>Pseudomonadota</taxon>
        <taxon>Alphaproteobacteria</taxon>
        <taxon>Rhodobacterales</taxon>
        <taxon>Roseobacteraceae</taxon>
        <taxon>Sulfitobacter</taxon>
    </lineage>
</organism>
<evidence type="ECO:0000256" key="3">
    <source>
        <dbReference type="ARBA" id="ARBA00022475"/>
    </source>
</evidence>
<dbReference type="GO" id="GO:0005886">
    <property type="term" value="C:plasma membrane"/>
    <property type="evidence" value="ECO:0007669"/>
    <property type="project" value="UniProtKB-SubCell"/>
</dbReference>
<sequence>MPTVGALVSPFIDAAIMGLALIAFTRLSGLRSFSKMSGYDFAITVAMGSVLASVVVSKSTGPLAGIAALAALFVVQAGLSHLRVRSRDAQDAMDNAPLLIMQGREVLEDNLSAAKMTRADLMGKLREANVTHLDQVRAVVFEQTGDVSVLHGPAGGGLEDDLLDGVRDAV</sequence>
<feature type="transmembrane region" description="Helical" evidence="7">
    <location>
        <begin position="6"/>
        <end position="27"/>
    </location>
</feature>
<gene>
    <name evidence="9" type="ORF">FDT80_02250</name>
</gene>
<evidence type="ECO:0000259" key="8">
    <source>
        <dbReference type="Pfam" id="PF04239"/>
    </source>
</evidence>
<dbReference type="InterPro" id="IPR007353">
    <property type="entry name" value="DUF421"/>
</dbReference>
<evidence type="ECO:0000313" key="10">
    <source>
        <dbReference type="Proteomes" id="UP000309550"/>
    </source>
</evidence>
<feature type="transmembrane region" description="Helical" evidence="7">
    <location>
        <begin position="39"/>
        <end position="57"/>
    </location>
</feature>
<comment type="subcellular location">
    <subcellularLocation>
        <location evidence="1">Cell membrane</location>
        <topology evidence="1">Multi-pass membrane protein</topology>
    </subcellularLocation>
</comment>
<feature type="transmembrane region" description="Helical" evidence="7">
    <location>
        <begin position="63"/>
        <end position="82"/>
    </location>
</feature>
<evidence type="ECO:0000256" key="1">
    <source>
        <dbReference type="ARBA" id="ARBA00004651"/>
    </source>
</evidence>
<protein>
    <submittedName>
        <fullName evidence="9">DUF421 domain-containing protein</fullName>
    </submittedName>
</protein>
<accession>A0A5S3PJJ9</accession>
<reference evidence="9 10" key="1">
    <citation type="submission" date="2019-05" db="EMBL/GenBank/DDBJ databases">
        <title>Sulfitobacter sabulilitoris sp. nov., isolated from a marine sand.</title>
        <authorList>
            <person name="Yoon J.-H."/>
        </authorList>
    </citation>
    <scope>NUCLEOTIDE SEQUENCE [LARGE SCALE GENOMIC DNA]</scope>
    <source>
        <strain evidence="9 10">HSMS-29</strain>
    </source>
</reference>
<comment type="similarity">
    <text evidence="2">Belongs to the UPF0702 family.</text>
</comment>
<dbReference type="InterPro" id="IPR023090">
    <property type="entry name" value="UPF0702_alpha/beta_dom_sf"/>
</dbReference>
<evidence type="ECO:0000313" key="9">
    <source>
        <dbReference type="EMBL" id="TMM54436.1"/>
    </source>
</evidence>
<dbReference type="Gene3D" id="3.30.240.20">
    <property type="entry name" value="bsu07140 like domains"/>
    <property type="match status" value="1"/>
</dbReference>
<comment type="caution">
    <text evidence="9">The sequence shown here is derived from an EMBL/GenBank/DDBJ whole genome shotgun (WGS) entry which is preliminary data.</text>
</comment>
<dbReference type="RefSeq" id="WP_138660608.1">
    <property type="nucleotide sequence ID" value="NZ_VANS01000001.1"/>
</dbReference>
<keyword evidence="10" id="KW-1185">Reference proteome</keyword>
<dbReference type="PANTHER" id="PTHR34582">
    <property type="entry name" value="UPF0702 TRANSMEMBRANE PROTEIN YCAP"/>
    <property type="match status" value="1"/>
</dbReference>
<proteinExistence type="inferred from homology"/>